<evidence type="ECO:0000259" key="12">
    <source>
        <dbReference type="PROSITE" id="PS50893"/>
    </source>
</evidence>
<dbReference type="EMBL" id="MIJE01000032">
    <property type="protein sequence ID" value="OEF96239.1"/>
    <property type="molecule type" value="Genomic_DNA"/>
</dbReference>
<evidence type="ECO:0000256" key="8">
    <source>
        <dbReference type="ARBA" id="ARBA00023004"/>
    </source>
</evidence>
<evidence type="ECO:0000256" key="7">
    <source>
        <dbReference type="ARBA" id="ARBA00022967"/>
    </source>
</evidence>
<dbReference type="GO" id="GO:0016887">
    <property type="term" value="F:ATP hydrolysis activity"/>
    <property type="evidence" value="ECO:0007669"/>
    <property type="project" value="InterPro"/>
</dbReference>
<dbReference type="GO" id="GO:0015408">
    <property type="term" value="F:ABC-type ferric iron transporter activity"/>
    <property type="evidence" value="ECO:0007669"/>
    <property type="project" value="InterPro"/>
</dbReference>
<dbReference type="FunFam" id="3.40.50.300:FF:000425">
    <property type="entry name" value="Probable ABC transporter, ATP-binding subunit"/>
    <property type="match status" value="1"/>
</dbReference>
<dbReference type="Pfam" id="PF00005">
    <property type="entry name" value="ABC_tran"/>
    <property type="match status" value="1"/>
</dbReference>
<dbReference type="SUPFAM" id="SSF50331">
    <property type="entry name" value="MOP-like"/>
    <property type="match status" value="1"/>
</dbReference>
<dbReference type="GO" id="GO:0005524">
    <property type="term" value="F:ATP binding"/>
    <property type="evidence" value="ECO:0007669"/>
    <property type="project" value="UniProtKB-KW"/>
</dbReference>
<dbReference type="InterPro" id="IPR027417">
    <property type="entry name" value="P-loop_NTPase"/>
</dbReference>
<evidence type="ECO:0000256" key="6">
    <source>
        <dbReference type="ARBA" id="ARBA00022840"/>
    </source>
</evidence>
<dbReference type="SMART" id="SM00382">
    <property type="entry name" value="AAA"/>
    <property type="match status" value="1"/>
</dbReference>
<dbReference type="InterPro" id="IPR003593">
    <property type="entry name" value="AAA+_ATPase"/>
</dbReference>
<dbReference type="SUPFAM" id="SSF52540">
    <property type="entry name" value="P-loop containing nucleoside triphosphate hydrolases"/>
    <property type="match status" value="1"/>
</dbReference>
<dbReference type="AlphaFoldDB" id="A0A1E5G0K6"/>
<feature type="domain" description="ABC transporter" evidence="12">
    <location>
        <begin position="4"/>
        <end position="235"/>
    </location>
</feature>
<dbReference type="GO" id="GO:0015418">
    <property type="term" value="F:ABC-type quaternary ammonium compound transporting activity"/>
    <property type="evidence" value="ECO:0007669"/>
    <property type="project" value="UniProtKB-EC"/>
</dbReference>
<dbReference type="InterPro" id="IPR008995">
    <property type="entry name" value="Mo/tungstate-bd_C_term_dom"/>
</dbReference>
<dbReference type="Proteomes" id="UP000094296">
    <property type="component" value="Unassembled WGS sequence"/>
</dbReference>
<dbReference type="PANTHER" id="PTHR42781">
    <property type="entry name" value="SPERMIDINE/PUTRESCINE IMPORT ATP-BINDING PROTEIN POTA"/>
    <property type="match status" value="1"/>
</dbReference>
<proteinExistence type="predicted"/>
<keyword evidence="1" id="KW-0813">Transport</keyword>
<keyword evidence="14" id="KW-1185">Reference proteome</keyword>
<dbReference type="PROSITE" id="PS00211">
    <property type="entry name" value="ABC_TRANSPORTER_1"/>
    <property type="match status" value="1"/>
</dbReference>
<dbReference type="InterPro" id="IPR050093">
    <property type="entry name" value="ABC_SmlMolc_Importer"/>
</dbReference>
<keyword evidence="7" id="KW-1278">Translocase</keyword>
<evidence type="ECO:0000313" key="13">
    <source>
        <dbReference type="EMBL" id="OEF96239.1"/>
    </source>
</evidence>
<gene>
    <name evidence="13" type="ORF">BHF68_08735</name>
</gene>
<name>A0A1E5G0K6_9FIRM</name>
<keyword evidence="6 13" id="KW-0067">ATP-binding</keyword>
<evidence type="ECO:0000256" key="11">
    <source>
        <dbReference type="ARBA" id="ARBA00066388"/>
    </source>
</evidence>
<evidence type="ECO:0000256" key="3">
    <source>
        <dbReference type="ARBA" id="ARBA00022496"/>
    </source>
</evidence>
<dbReference type="EC" id="7.6.2.9" evidence="11"/>
<dbReference type="InterPro" id="IPR003439">
    <property type="entry name" value="ABC_transporter-like_ATP-bd"/>
</dbReference>
<reference evidence="13 14" key="1">
    <citation type="submission" date="2016-09" db="EMBL/GenBank/DDBJ databases">
        <title>Draft genome sequence for the type strain of Desulfuribacillus alkaliarsenatis AHT28, an obligately anaerobic, sulfidogenic bacterium isolated from Russian soda lake sediments.</title>
        <authorList>
            <person name="Abin C.A."/>
            <person name="Hollibaugh J.T."/>
        </authorList>
    </citation>
    <scope>NUCLEOTIDE SEQUENCE [LARGE SCALE GENOMIC DNA]</scope>
    <source>
        <strain evidence="13 14">AHT28</strain>
    </source>
</reference>
<evidence type="ECO:0000256" key="2">
    <source>
        <dbReference type="ARBA" id="ARBA00022475"/>
    </source>
</evidence>
<dbReference type="STRING" id="766136.BHF68_08735"/>
<dbReference type="PANTHER" id="PTHR42781:SF1">
    <property type="entry name" value="THIAMINE IMPORT ATP-BINDING PROTEIN THIQ"/>
    <property type="match status" value="1"/>
</dbReference>
<evidence type="ECO:0000313" key="14">
    <source>
        <dbReference type="Proteomes" id="UP000094296"/>
    </source>
</evidence>
<organism evidence="13 14">
    <name type="scientific">Desulfuribacillus alkaliarsenatis</name>
    <dbReference type="NCBI Taxonomy" id="766136"/>
    <lineage>
        <taxon>Bacteria</taxon>
        <taxon>Bacillati</taxon>
        <taxon>Bacillota</taxon>
        <taxon>Desulfuribacillia</taxon>
        <taxon>Desulfuribacillales</taxon>
        <taxon>Desulfuribacillaceae</taxon>
        <taxon>Desulfuribacillus</taxon>
    </lineage>
</organism>
<dbReference type="Gene3D" id="3.40.50.300">
    <property type="entry name" value="P-loop containing nucleotide triphosphate hydrolases"/>
    <property type="match status" value="1"/>
</dbReference>
<keyword evidence="5" id="KW-0547">Nucleotide-binding</keyword>
<dbReference type="InterPro" id="IPR017871">
    <property type="entry name" value="ABC_transporter-like_CS"/>
</dbReference>
<comment type="caution">
    <text evidence="13">The sequence shown here is derived from an EMBL/GenBank/DDBJ whole genome shotgun (WGS) entry which is preliminary data.</text>
</comment>
<dbReference type="PROSITE" id="PS50893">
    <property type="entry name" value="ABC_TRANSPORTER_2"/>
    <property type="match status" value="1"/>
</dbReference>
<evidence type="ECO:0000256" key="4">
    <source>
        <dbReference type="ARBA" id="ARBA00022519"/>
    </source>
</evidence>
<sequence length="353" mass="38895">MFDIELKSVTKTYIGSDNPALTNLCLSVEKGSIITLLGPSGCGKSTTLRLIAGFERADSGVISIAGKVVSSDNAWIPPEKRGVGMVFQDYALFPHLDVYNNIGFNYKQSDRDKRIKEVIELVNLNGFEKRFPHELSGGQQQRVALARALARRPVVVLLDEPFSNLDADLRTHMRVEVKRIIKEAGATAVFVSHDQKDALAISDRIIVMKDGVIQQNGTPREIYQFPANTFVAKFVGQTNMLEGIIGPDAKSVVTELGTIPCNHTHSLPPGEKVYISVRPDSLEMDANGDIEGVITQATYTGESIDALAQVKLQNNKTKDMLVHIHPEVCIRIGDKVNFKVLPNFVAVVKHENY</sequence>
<dbReference type="GO" id="GO:0016020">
    <property type="term" value="C:membrane"/>
    <property type="evidence" value="ECO:0007669"/>
    <property type="project" value="InterPro"/>
</dbReference>
<accession>A0A1E5G0K6</accession>
<keyword evidence="10" id="KW-0472">Membrane</keyword>
<evidence type="ECO:0000256" key="5">
    <source>
        <dbReference type="ARBA" id="ARBA00022741"/>
    </source>
</evidence>
<keyword evidence="8" id="KW-0408">Iron</keyword>
<evidence type="ECO:0000256" key="10">
    <source>
        <dbReference type="ARBA" id="ARBA00023136"/>
    </source>
</evidence>
<evidence type="ECO:0000256" key="1">
    <source>
        <dbReference type="ARBA" id="ARBA00022448"/>
    </source>
</evidence>
<dbReference type="Gene3D" id="2.40.50.100">
    <property type="match status" value="1"/>
</dbReference>
<keyword evidence="3" id="KW-0410">Iron transport</keyword>
<dbReference type="OrthoDB" id="9790614at2"/>
<keyword evidence="4" id="KW-0997">Cell inner membrane</keyword>
<keyword evidence="9" id="KW-0406">Ion transport</keyword>
<evidence type="ECO:0000256" key="9">
    <source>
        <dbReference type="ARBA" id="ARBA00023065"/>
    </source>
</evidence>
<dbReference type="CDD" id="cd03259">
    <property type="entry name" value="ABC_Carb_Solutes_like"/>
    <property type="match status" value="1"/>
</dbReference>
<dbReference type="InterPro" id="IPR015853">
    <property type="entry name" value="ABC_transpr_FbpC"/>
</dbReference>
<protein>
    <recommendedName>
        <fullName evidence="11">ABC-type quaternary amine transporter</fullName>
        <ecNumber evidence="11">7.6.2.9</ecNumber>
    </recommendedName>
</protein>
<keyword evidence="2" id="KW-1003">Cell membrane</keyword>
<dbReference type="RefSeq" id="WP_069643745.1">
    <property type="nucleotide sequence ID" value="NZ_MIJE01000032.1"/>
</dbReference>